<dbReference type="InterPro" id="IPR007693">
    <property type="entry name" value="DNA_helicase_DnaB-like_N"/>
</dbReference>
<evidence type="ECO:0000256" key="10">
    <source>
        <dbReference type="ARBA" id="ARBA00044969"/>
    </source>
</evidence>
<keyword evidence="14" id="KW-1185">Reference proteome</keyword>
<evidence type="ECO:0000256" key="11">
    <source>
        <dbReference type="ARBA" id="ARBA00048954"/>
    </source>
</evidence>
<evidence type="ECO:0000256" key="8">
    <source>
        <dbReference type="ARBA" id="ARBA00023125"/>
    </source>
</evidence>
<dbReference type="SUPFAM" id="SSF48024">
    <property type="entry name" value="N-terminal domain of DnaB helicase"/>
    <property type="match status" value="1"/>
</dbReference>
<keyword evidence="3" id="KW-0235">DNA replication</keyword>
<evidence type="ECO:0000256" key="7">
    <source>
        <dbReference type="ARBA" id="ARBA00022840"/>
    </source>
</evidence>
<keyword evidence="6 13" id="KW-0347">Helicase</keyword>
<evidence type="ECO:0000256" key="5">
    <source>
        <dbReference type="ARBA" id="ARBA00022801"/>
    </source>
</evidence>
<dbReference type="InterPro" id="IPR036185">
    <property type="entry name" value="DNA_heli_DnaB-like_N_sf"/>
</dbReference>
<dbReference type="CDD" id="cd00984">
    <property type="entry name" value="DnaB_C"/>
    <property type="match status" value="1"/>
</dbReference>
<evidence type="ECO:0000256" key="4">
    <source>
        <dbReference type="ARBA" id="ARBA00022741"/>
    </source>
</evidence>
<evidence type="ECO:0000313" key="13">
    <source>
        <dbReference type="EMBL" id="ERI10860.1"/>
    </source>
</evidence>
<keyword evidence="2" id="KW-0639">Primosome</keyword>
<reference evidence="13 14" key="1">
    <citation type="submission" date="2013-08" db="EMBL/GenBank/DDBJ databases">
        <authorList>
            <person name="Weinstock G."/>
            <person name="Sodergren E."/>
            <person name="Wylie T."/>
            <person name="Fulton L."/>
            <person name="Fulton R."/>
            <person name="Fronick C."/>
            <person name="O'Laughlin M."/>
            <person name="Godfrey J."/>
            <person name="Miner T."/>
            <person name="Herter B."/>
            <person name="Appelbaum E."/>
            <person name="Cordes M."/>
            <person name="Lek S."/>
            <person name="Wollam A."/>
            <person name="Pepin K.H."/>
            <person name="Palsikar V.B."/>
            <person name="Mitreva M."/>
            <person name="Wilson R.K."/>
        </authorList>
    </citation>
    <scope>NUCLEOTIDE SEQUENCE [LARGE SCALE GENOMIC DNA]</scope>
    <source>
        <strain evidence="13 14">ATCC 12856</strain>
    </source>
</reference>
<dbReference type="PATRIC" id="fig|649747.3.peg.953"/>
<evidence type="ECO:0000313" key="14">
    <source>
        <dbReference type="Proteomes" id="UP000016511"/>
    </source>
</evidence>
<dbReference type="GO" id="GO:0016787">
    <property type="term" value="F:hydrolase activity"/>
    <property type="evidence" value="ECO:0007669"/>
    <property type="project" value="UniProtKB-KW"/>
</dbReference>
<sequence>MQEGKTMSDVNQDTSLLVEPEAEEQVLARMLSDDQAIEEVADFLLPEHFYTSNYRKLYQEALRRWEGGEEPANLANMLPMMEKLGVDVMKLTNMAIDIAIWEMKPLAERLVQADGVRKAMKAGYELIQMANMSRMLDSDEIQRTITKATETLAEIGESQAKNTMRSVHDILMEHTDKLEQTIWGDEEREVVGPSIMTGMPDLDELTNGYKAPELIVIAARPSVGKTAFANQQALNIAEKYAEKGPVALFSLEMAAEELVTRMLGNLAHLGGLGNRKLTEEEYNKYTMAVGLLANHNIMIDDEAKQTVAKIRAKARRLQKEQGLSAIFIDYLQFIEPPTKGMNRADVVSENTKALKNMAKELGVPVIALAQVGRQVEQRADKRPMMSDLRESGEIEQTADKIMFLYRDEYYNRDTEKKSILEVDLAKNRNGATGRRELCFIKEYGKIRSLEVQHAEQLAIV</sequence>
<dbReference type="SUPFAM" id="SSF52540">
    <property type="entry name" value="P-loop containing nucleoside triphosphate hydrolases"/>
    <property type="match status" value="1"/>
</dbReference>
<keyword evidence="5" id="KW-0378">Hydrolase</keyword>
<dbReference type="Pfam" id="PF03796">
    <property type="entry name" value="DnaB_C"/>
    <property type="match status" value="1"/>
</dbReference>
<evidence type="ECO:0000256" key="3">
    <source>
        <dbReference type="ARBA" id="ARBA00022705"/>
    </source>
</evidence>
<dbReference type="PANTHER" id="PTHR30153:SF2">
    <property type="entry name" value="REPLICATIVE DNA HELICASE"/>
    <property type="match status" value="1"/>
</dbReference>
<dbReference type="eggNOG" id="COG0305">
    <property type="taxonomic scope" value="Bacteria"/>
</dbReference>
<dbReference type="GO" id="GO:0005524">
    <property type="term" value="F:ATP binding"/>
    <property type="evidence" value="ECO:0007669"/>
    <property type="project" value="UniProtKB-KW"/>
</dbReference>
<evidence type="ECO:0000256" key="1">
    <source>
        <dbReference type="ARBA" id="ARBA00008428"/>
    </source>
</evidence>
<evidence type="ECO:0000256" key="9">
    <source>
        <dbReference type="ARBA" id="ARBA00023235"/>
    </source>
</evidence>
<dbReference type="GO" id="GO:0003677">
    <property type="term" value="F:DNA binding"/>
    <property type="evidence" value="ECO:0007669"/>
    <property type="project" value="UniProtKB-KW"/>
</dbReference>
<evidence type="ECO:0000256" key="2">
    <source>
        <dbReference type="ARBA" id="ARBA00022515"/>
    </source>
</evidence>
<keyword evidence="8" id="KW-0238">DNA-binding</keyword>
<comment type="similarity">
    <text evidence="1">Belongs to the helicase family. DnaB subfamily.</text>
</comment>
<evidence type="ECO:0000259" key="12">
    <source>
        <dbReference type="PROSITE" id="PS51199"/>
    </source>
</evidence>
<dbReference type="InterPro" id="IPR003593">
    <property type="entry name" value="AAA+_ATPase"/>
</dbReference>
<dbReference type="InterPro" id="IPR027417">
    <property type="entry name" value="P-loop_NTPase"/>
</dbReference>
<dbReference type="GO" id="GO:0006269">
    <property type="term" value="P:DNA replication, synthesis of primer"/>
    <property type="evidence" value="ECO:0007669"/>
    <property type="project" value="UniProtKB-KW"/>
</dbReference>
<evidence type="ECO:0000256" key="6">
    <source>
        <dbReference type="ARBA" id="ARBA00022806"/>
    </source>
</evidence>
<dbReference type="STRING" id="649747.HMPREF0083_01048"/>
<keyword evidence="7" id="KW-0067">ATP-binding</keyword>
<dbReference type="PANTHER" id="PTHR30153">
    <property type="entry name" value="REPLICATIVE DNA HELICASE DNAB"/>
    <property type="match status" value="1"/>
</dbReference>
<dbReference type="AlphaFoldDB" id="U1X7B9"/>
<gene>
    <name evidence="13" type="ORF">HMPREF0083_01048</name>
</gene>
<dbReference type="InterPro" id="IPR016136">
    <property type="entry name" value="DNA_helicase_N/primase_C"/>
</dbReference>
<keyword evidence="9" id="KW-0413">Isomerase</keyword>
<feature type="domain" description="SF4 helicase" evidence="12">
    <location>
        <begin position="188"/>
        <end position="453"/>
    </location>
</feature>
<dbReference type="PROSITE" id="PS51199">
    <property type="entry name" value="SF4_HELICASE"/>
    <property type="match status" value="1"/>
</dbReference>
<comment type="caution">
    <text evidence="13">The sequence shown here is derived from an EMBL/GenBank/DDBJ whole genome shotgun (WGS) entry which is preliminary data.</text>
</comment>
<dbReference type="Proteomes" id="UP000016511">
    <property type="component" value="Unassembled WGS sequence"/>
</dbReference>
<dbReference type="EC" id="5.6.2.3" evidence="10"/>
<keyword evidence="4" id="KW-0547">Nucleotide-binding</keyword>
<organism evidence="13 14">
    <name type="scientific">Aneurinibacillus aneurinilyticus ATCC 12856</name>
    <dbReference type="NCBI Taxonomy" id="649747"/>
    <lineage>
        <taxon>Bacteria</taxon>
        <taxon>Bacillati</taxon>
        <taxon>Bacillota</taxon>
        <taxon>Bacilli</taxon>
        <taxon>Bacillales</taxon>
        <taxon>Paenibacillaceae</taxon>
        <taxon>Aneurinibacillus group</taxon>
        <taxon>Aneurinibacillus</taxon>
    </lineage>
</organism>
<dbReference type="GO" id="GO:0005829">
    <property type="term" value="C:cytosol"/>
    <property type="evidence" value="ECO:0007669"/>
    <property type="project" value="TreeGrafter"/>
</dbReference>
<accession>U1X7B9</accession>
<dbReference type="InterPro" id="IPR007694">
    <property type="entry name" value="DNA_helicase_DnaB-like_C"/>
</dbReference>
<dbReference type="Gene3D" id="1.10.860.10">
    <property type="entry name" value="DNAb Helicase, Chain A"/>
    <property type="match status" value="1"/>
</dbReference>
<name>U1X7B9_ANEAE</name>
<dbReference type="GO" id="GO:1990077">
    <property type="term" value="C:primosome complex"/>
    <property type="evidence" value="ECO:0007669"/>
    <property type="project" value="UniProtKB-KW"/>
</dbReference>
<dbReference type="HOGENOM" id="CLU_005373_0_0_9"/>
<proteinExistence type="inferred from homology"/>
<protein>
    <recommendedName>
        <fullName evidence="10">DNA 5'-3' helicase</fullName>
        <ecNumber evidence="10">5.6.2.3</ecNumber>
    </recommendedName>
</protein>
<dbReference type="Gene3D" id="3.40.50.300">
    <property type="entry name" value="P-loop containing nucleotide triphosphate hydrolases"/>
    <property type="match status" value="1"/>
</dbReference>
<dbReference type="SMART" id="SM00382">
    <property type="entry name" value="AAA"/>
    <property type="match status" value="1"/>
</dbReference>
<comment type="catalytic activity">
    <reaction evidence="11">
        <text>ATP + H2O = ADP + phosphate + H(+)</text>
        <dbReference type="Rhea" id="RHEA:13065"/>
        <dbReference type="ChEBI" id="CHEBI:15377"/>
        <dbReference type="ChEBI" id="CHEBI:15378"/>
        <dbReference type="ChEBI" id="CHEBI:30616"/>
        <dbReference type="ChEBI" id="CHEBI:43474"/>
        <dbReference type="ChEBI" id="CHEBI:456216"/>
        <dbReference type="EC" id="5.6.2.3"/>
    </reaction>
</comment>
<dbReference type="GO" id="GO:0043139">
    <property type="term" value="F:5'-3' DNA helicase activity"/>
    <property type="evidence" value="ECO:0007669"/>
    <property type="project" value="UniProtKB-EC"/>
</dbReference>
<dbReference type="EMBL" id="AWSJ01000065">
    <property type="protein sequence ID" value="ERI10860.1"/>
    <property type="molecule type" value="Genomic_DNA"/>
</dbReference>
<dbReference type="Pfam" id="PF00772">
    <property type="entry name" value="DnaB"/>
    <property type="match status" value="1"/>
</dbReference>